<dbReference type="Gene3D" id="1.10.3730.20">
    <property type="match status" value="1"/>
</dbReference>
<protein>
    <submittedName>
        <fullName evidence="5">EamA family transporter</fullName>
    </submittedName>
</protein>
<dbReference type="KEGG" id="lsw:GTO87_00390"/>
<keyword evidence="3" id="KW-0472">Membrane</keyword>
<comment type="similarity">
    <text evidence="2">Belongs to the EamA transporter family.</text>
</comment>
<evidence type="ECO:0000256" key="2">
    <source>
        <dbReference type="ARBA" id="ARBA00007362"/>
    </source>
</evidence>
<feature type="transmembrane region" description="Helical" evidence="3">
    <location>
        <begin position="222"/>
        <end position="245"/>
    </location>
</feature>
<reference evidence="5 6" key="1">
    <citation type="submission" date="2020-01" db="EMBL/GenBank/DDBJ databases">
        <title>Complete and circular genome sequences of six lactobacillus isolates from horses.</title>
        <authorList>
            <person name="Hassan H.M."/>
        </authorList>
    </citation>
    <scope>NUCLEOTIDE SEQUENCE [LARGE SCALE GENOMIC DNA]</scope>
    <source>
        <strain evidence="5 6">1A</strain>
    </source>
</reference>
<evidence type="ECO:0000256" key="1">
    <source>
        <dbReference type="ARBA" id="ARBA00004127"/>
    </source>
</evidence>
<evidence type="ECO:0000313" key="6">
    <source>
        <dbReference type="Proteomes" id="UP000510886"/>
    </source>
</evidence>
<accession>A0A7H9EHX6</accession>
<feature type="domain" description="EamA" evidence="4">
    <location>
        <begin position="10"/>
        <end position="149"/>
    </location>
</feature>
<dbReference type="PANTHER" id="PTHR22911:SF79">
    <property type="entry name" value="MOBA-LIKE NTP TRANSFERASE DOMAIN-CONTAINING PROTEIN"/>
    <property type="match status" value="1"/>
</dbReference>
<feature type="transmembrane region" description="Helical" evidence="3">
    <location>
        <begin position="157"/>
        <end position="179"/>
    </location>
</feature>
<keyword evidence="3" id="KW-0812">Transmembrane</keyword>
<gene>
    <name evidence="5" type="ORF">GTO87_00390</name>
</gene>
<dbReference type="PANTHER" id="PTHR22911">
    <property type="entry name" value="ACYL-MALONYL CONDENSING ENZYME-RELATED"/>
    <property type="match status" value="1"/>
</dbReference>
<sequence length="309" mass="33914">MQKQSQHVVKGIILAALASVMWGISGTILQFISQTAHIPAAWFLSVRTLISGVIILTISFFVYGTKIFTVFKDRRQAFYLFAYGILGLALNLLTFYHSVQLGNSAMATILQYLSPLFIVLGTVVLERQWPLRSDLIAFVIALVGIFLSITRGDISQLSIPMAAFLWGLGSGITAAFYVVLPRPVVAEHPPFVVLGWGTLIAGVFFNIQRPLWVGAPALNMKLVLAIGAVILLGTILPFGTLLYSLHFAPADVVSIMDAVQPLATLVLSVIFFSLHLTWAEIIGSILVIVGIYVLQRGRRQVEQDTQRFE</sequence>
<comment type="subcellular location">
    <subcellularLocation>
        <location evidence="1">Endomembrane system</location>
        <topology evidence="1">Multi-pass membrane protein</topology>
    </subcellularLocation>
</comment>
<feature type="transmembrane region" description="Helical" evidence="3">
    <location>
        <begin position="135"/>
        <end position="151"/>
    </location>
</feature>
<dbReference type="RefSeq" id="WP_180849051.1">
    <property type="nucleotide sequence ID" value="NZ_CP047418.1"/>
</dbReference>
<keyword evidence="3" id="KW-1133">Transmembrane helix</keyword>
<proteinExistence type="inferred from homology"/>
<evidence type="ECO:0000256" key="3">
    <source>
        <dbReference type="SAM" id="Phobius"/>
    </source>
</evidence>
<feature type="domain" description="EamA" evidence="4">
    <location>
        <begin position="163"/>
        <end position="294"/>
    </location>
</feature>
<dbReference type="AlphaFoldDB" id="A0A7H9EHX6"/>
<feature type="transmembrane region" description="Helical" evidence="3">
    <location>
        <begin position="252"/>
        <end position="272"/>
    </location>
</feature>
<dbReference type="Pfam" id="PF00892">
    <property type="entry name" value="EamA"/>
    <property type="match status" value="2"/>
</dbReference>
<dbReference type="Proteomes" id="UP000510886">
    <property type="component" value="Chromosome"/>
</dbReference>
<dbReference type="InterPro" id="IPR037185">
    <property type="entry name" value="EmrE-like"/>
</dbReference>
<evidence type="ECO:0000259" key="4">
    <source>
        <dbReference type="Pfam" id="PF00892"/>
    </source>
</evidence>
<dbReference type="SUPFAM" id="SSF103481">
    <property type="entry name" value="Multidrug resistance efflux transporter EmrE"/>
    <property type="match status" value="2"/>
</dbReference>
<dbReference type="GO" id="GO:0016020">
    <property type="term" value="C:membrane"/>
    <property type="evidence" value="ECO:0007669"/>
    <property type="project" value="InterPro"/>
</dbReference>
<feature type="transmembrane region" description="Helical" evidence="3">
    <location>
        <begin position="44"/>
        <end position="65"/>
    </location>
</feature>
<feature type="transmembrane region" description="Helical" evidence="3">
    <location>
        <begin position="191"/>
        <end position="207"/>
    </location>
</feature>
<feature type="transmembrane region" description="Helical" evidence="3">
    <location>
        <begin position="278"/>
        <end position="294"/>
    </location>
</feature>
<feature type="transmembrane region" description="Helical" evidence="3">
    <location>
        <begin position="77"/>
        <end position="99"/>
    </location>
</feature>
<organism evidence="5 6">
    <name type="scientific">Ligilactobacillus saerimneri</name>
    <dbReference type="NCBI Taxonomy" id="228229"/>
    <lineage>
        <taxon>Bacteria</taxon>
        <taxon>Bacillati</taxon>
        <taxon>Bacillota</taxon>
        <taxon>Bacilli</taxon>
        <taxon>Lactobacillales</taxon>
        <taxon>Lactobacillaceae</taxon>
        <taxon>Ligilactobacillus</taxon>
    </lineage>
</organism>
<dbReference type="EMBL" id="CP047418">
    <property type="protein sequence ID" value="QLL77224.1"/>
    <property type="molecule type" value="Genomic_DNA"/>
</dbReference>
<name>A0A7H9EHX6_9LACO</name>
<dbReference type="InterPro" id="IPR000620">
    <property type="entry name" value="EamA_dom"/>
</dbReference>
<feature type="transmembrane region" description="Helical" evidence="3">
    <location>
        <begin position="12"/>
        <end position="32"/>
    </location>
</feature>
<feature type="transmembrane region" description="Helical" evidence="3">
    <location>
        <begin position="105"/>
        <end position="123"/>
    </location>
</feature>
<evidence type="ECO:0000313" key="5">
    <source>
        <dbReference type="EMBL" id="QLL77224.1"/>
    </source>
</evidence>